<protein>
    <submittedName>
        <fullName evidence="6">GntR family transcriptional regulator</fullName>
    </submittedName>
</protein>
<organism evidence="6 7">
    <name type="scientific">Sphingomonas gellani</name>
    <dbReference type="NCBI Taxonomy" id="1166340"/>
    <lineage>
        <taxon>Bacteria</taxon>
        <taxon>Pseudomonadati</taxon>
        <taxon>Pseudomonadota</taxon>
        <taxon>Alphaproteobacteria</taxon>
        <taxon>Sphingomonadales</taxon>
        <taxon>Sphingomonadaceae</taxon>
        <taxon>Sphingomonas</taxon>
    </lineage>
</organism>
<evidence type="ECO:0000259" key="5">
    <source>
        <dbReference type="PROSITE" id="PS50949"/>
    </source>
</evidence>
<dbReference type="InterPro" id="IPR036388">
    <property type="entry name" value="WH-like_DNA-bd_sf"/>
</dbReference>
<sequence length="281" mass="30352">MAAAPQGRFRGVHGSKRGACAHSSHGGPQKEQATPLYLQLQKVLRDAIAGDIVRSDEGIPTERDLAVHFDVSRITVRKALEGLVSEGLLARRRGAGTFVVGGRVEKSFSKLSSFSEDMELRGRTPSSIWVSRTAGAVTAEEALSLGLWPGSQVYRVNRIRYADGTSMAFEYSTVPGFCLASKNVVQESLDEVPGQAGFRPVRALQRLRAVAVTADQAQALSVEAGQPSLFIERRSFLADGRTVEFTQSYYRGDAYDLAADLSDLQRRLSSPDRGGGQPGGH</sequence>
<dbReference type="SUPFAM" id="SSF46785">
    <property type="entry name" value="Winged helix' DNA-binding domain"/>
    <property type="match status" value="1"/>
</dbReference>
<dbReference type="PANTHER" id="PTHR44846">
    <property type="entry name" value="MANNOSYL-D-GLYCERATE TRANSPORT/METABOLISM SYSTEM REPRESSOR MNGR-RELATED"/>
    <property type="match status" value="1"/>
</dbReference>
<keyword evidence="3" id="KW-0804">Transcription</keyword>
<dbReference type="SMART" id="SM00345">
    <property type="entry name" value="HTH_GNTR"/>
    <property type="match status" value="1"/>
</dbReference>
<dbReference type="InterPro" id="IPR028978">
    <property type="entry name" value="Chorismate_lyase_/UTRA_dom_sf"/>
</dbReference>
<accession>A0A1H8AWK8</accession>
<evidence type="ECO:0000313" key="6">
    <source>
        <dbReference type="EMBL" id="SEM75132.1"/>
    </source>
</evidence>
<dbReference type="Pfam" id="PF00392">
    <property type="entry name" value="GntR"/>
    <property type="match status" value="1"/>
</dbReference>
<feature type="domain" description="HTH gntR-type" evidence="5">
    <location>
        <begin position="34"/>
        <end position="102"/>
    </location>
</feature>
<evidence type="ECO:0000256" key="2">
    <source>
        <dbReference type="ARBA" id="ARBA00023125"/>
    </source>
</evidence>
<dbReference type="InterPro" id="IPR000524">
    <property type="entry name" value="Tscrpt_reg_HTH_GntR"/>
</dbReference>
<feature type="region of interest" description="Disordered" evidence="4">
    <location>
        <begin position="1"/>
        <end position="32"/>
    </location>
</feature>
<evidence type="ECO:0000313" key="7">
    <source>
        <dbReference type="Proteomes" id="UP000199206"/>
    </source>
</evidence>
<dbReference type="SMART" id="SM00866">
    <property type="entry name" value="UTRA"/>
    <property type="match status" value="1"/>
</dbReference>
<reference evidence="7" key="1">
    <citation type="submission" date="2016-10" db="EMBL/GenBank/DDBJ databases">
        <authorList>
            <person name="Varghese N."/>
            <person name="Submissions S."/>
        </authorList>
    </citation>
    <scope>NUCLEOTIDE SEQUENCE [LARGE SCALE GENOMIC DNA]</scope>
    <source>
        <strain evidence="7">S6-262</strain>
    </source>
</reference>
<evidence type="ECO:0000256" key="1">
    <source>
        <dbReference type="ARBA" id="ARBA00023015"/>
    </source>
</evidence>
<evidence type="ECO:0000256" key="4">
    <source>
        <dbReference type="SAM" id="MobiDB-lite"/>
    </source>
</evidence>
<dbReference type="PROSITE" id="PS50949">
    <property type="entry name" value="HTH_GNTR"/>
    <property type="match status" value="1"/>
</dbReference>
<proteinExistence type="predicted"/>
<dbReference type="Pfam" id="PF07702">
    <property type="entry name" value="UTRA"/>
    <property type="match status" value="1"/>
</dbReference>
<dbReference type="STRING" id="1166340.SAMN05192583_1098"/>
<keyword evidence="1" id="KW-0805">Transcription regulation</keyword>
<dbReference type="EMBL" id="FOCF01000002">
    <property type="protein sequence ID" value="SEM75132.1"/>
    <property type="molecule type" value="Genomic_DNA"/>
</dbReference>
<dbReference type="PANTHER" id="PTHR44846:SF1">
    <property type="entry name" value="MANNOSYL-D-GLYCERATE TRANSPORT_METABOLISM SYSTEM REPRESSOR MNGR-RELATED"/>
    <property type="match status" value="1"/>
</dbReference>
<dbReference type="OrthoDB" id="7173258at2"/>
<name>A0A1H8AWK8_9SPHN</name>
<gene>
    <name evidence="6" type="ORF">SAMN05192583_1098</name>
</gene>
<keyword evidence="7" id="KW-1185">Reference proteome</keyword>
<dbReference type="InterPro" id="IPR036390">
    <property type="entry name" value="WH_DNA-bd_sf"/>
</dbReference>
<dbReference type="SUPFAM" id="SSF64288">
    <property type="entry name" value="Chorismate lyase-like"/>
    <property type="match status" value="1"/>
</dbReference>
<dbReference type="GO" id="GO:0045892">
    <property type="term" value="P:negative regulation of DNA-templated transcription"/>
    <property type="evidence" value="ECO:0007669"/>
    <property type="project" value="TreeGrafter"/>
</dbReference>
<dbReference type="InterPro" id="IPR050679">
    <property type="entry name" value="Bact_HTH_transcr_reg"/>
</dbReference>
<dbReference type="GO" id="GO:0003677">
    <property type="term" value="F:DNA binding"/>
    <property type="evidence" value="ECO:0007669"/>
    <property type="project" value="UniProtKB-KW"/>
</dbReference>
<dbReference type="Gene3D" id="3.40.1410.10">
    <property type="entry name" value="Chorismate lyase-like"/>
    <property type="match status" value="1"/>
</dbReference>
<dbReference type="InterPro" id="IPR011663">
    <property type="entry name" value="UTRA"/>
</dbReference>
<dbReference type="AlphaFoldDB" id="A0A1H8AWK8"/>
<dbReference type="Proteomes" id="UP000199206">
    <property type="component" value="Unassembled WGS sequence"/>
</dbReference>
<dbReference type="PRINTS" id="PR00035">
    <property type="entry name" value="HTHGNTR"/>
</dbReference>
<keyword evidence="2" id="KW-0238">DNA-binding</keyword>
<dbReference type="GO" id="GO:0003700">
    <property type="term" value="F:DNA-binding transcription factor activity"/>
    <property type="evidence" value="ECO:0007669"/>
    <property type="project" value="InterPro"/>
</dbReference>
<dbReference type="CDD" id="cd07377">
    <property type="entry name" value="WHTH_GntR"/>
    <property type="match status" value="1"/>
</dbReference>
<dbReference type="Gene3D" id="1.10.10.10">
    <property type="entry name" value="Winged helix-like DNA-binding domain superfamily/Winged helix DNA-binding domain"/>
    <property type="match status" value="1"/>
</dbReference>
<evidence type="ECO:0000256" key="3">
    <source>
        <dbReference type="ARBA" id="ARBA00023163"/>
    </source>
</evidence>